<dbReference type="STRING" id="1469144.LI90_3712"/>
<accession>A0A132MXT9</accession>
<gene>
    <name evidence="1" type="ORF">LI90_3712</name>
</gene>
<dbReference type="EMBL" id="LAXD01000001">
    <property type="protein sequence ID" value="KWX02669.1"/>
    <property type="molecule type" value="Genomic_DNA"/>
</dbReference>
<dbReference type="AlphaFoldDB" id="A0A132MXT9"/>
<dbReference type="PATRIC" id="fig|1469144.10.peg.3986"/>
<protein>
    <submittedName>
        <fullName evidence="1">Radical SAM domain heme biosynthesis protein</fullName>
    </submittedName>
</protein>
<dbReference type="InterPro" id="IPR050377">
    <property type="entry name" value="Radical_SAM_PqqE_MftC-like"/>
</dbReference>
<reference evidence="2" key="1">
    <citation type="submission" date="2015-04" db="EMBL/GenBank/DDBJ databases">
        <title>Physiological reanalysis, assessment of diazotrophy, and genome sequences of multiple isolates of Streptomyces thermoautotrophicus.</title>
        <authorList>
            <person name="MacKellar D.C."/>
            <person name="Lieber L."/>
            <person name="Norman J."/>
            <person name="Bolger A."/>
            <person name="Tobin C."/>
            <person name="Murray J.W."/>
            <person name="Chang R."/>
            <person name="Ford T."/>
            <person name="Nguyen P.Q."/>
            <person name="Woodward J."/>
            <person name="Permingeat H."/>
            <person name="Joshi N.S."/>
            <person name="Silver P.A."/>
            <person name="Usadel B."/>
            <person name="Rutherford A.W."/>
            <person name="Friesen M."/>
            <person name="Prell J."/>
        </authorList>
    </citation>
    <scope>NUCLEOTIDE SEQUENCE [LARGE SCALE GENOMIC DNA]</scope>
    <source>
        <strain evidence="2">H1</strain>
    </source>
</reference>
<comment type="caution">
    <text evidence="1">The sequence shown here is derived from an EMBL/GenBank/DDBJ whole genome shotgun (WGS) entry which is preliminary data.</text>
</comment>
<keyword evidence="2" id="KW-1185">Reference proteome</keyword>
<dbReference type="PANTHER" id="PTHR11228:SF34">
    <property type="entry name" value="TUNGSTEN-CONTAINING ALDEHYDE FERREDOXIN OXIDOREDUCTASE COFACTOR MODIFYING PROTEIN"/>
    <property type="match status" value="1"/>
</dbReference>
<evidence type="ECO:0000313" key="2">
    <source>
        <dbReference type="Proteomes" id="UP000070188"/>
    </source>
</evidence>
<organism evidence="1 2">
    <name type="scientific">Carbonactinospora thermoautotrophica</name>
    <dbReference type="NCBI Taxonomy" id="1469144"/>
    <lineage>
        <taxon>Bacteria</taxon>
        <taxon>Bacillati</taxon>
        <taxon>Actinomycetota</taxon>
        <taxon>Actinomycetes</taxon>
        <taxon>Kitasatosporales</taxon>
        <taxon>Carbonactinosporaceae</taxon>
        <taxon>Carbonactinospora</taxon>
    </lineage>
</organism>
<sequence length="114" mass="12767">MLRHDPSIRPFIVIWEATRARSLACRHCRAEARIRRDPAELDTAQAEKLLREIAAFGRCGRCEFRTVCGGSRSRAFALTGDAYAEEPWCGYRPGSFPYQRELSAALAAAGHVEL</sequence>
<dbReference type="Proteomes" id="UP000070188">
    <property type="component" value="Unassembled WGS sequence"/>
</dbReference>
<proteinExistence type="predicted"/>
<dbReference type="PANTHER" id="PTHR11228">
    <property type="entry name" value="RADICAL SAM DOMAIN PROTEIN"/>
    <property type="match status" value="1"/>
</dbReference>
<name>A0A132MXT9_9ACTN</name>
<evidence type="ECO:0000313" key="1">
    <source>
        <dbReference type="EMBL" id="KWX02669.1"/>
    </source>
</evidence>